<gene>
    <name evidence="2" type="ORF">KTU01_18300</name>
</gene>
<protein>
    <submittedName>
        <fullName evidence="2">Uncharacterized protein</fullName>
    </submittedName>
</protein>
<organism evidence="2 3">
    <name type="scientific">Kocuria turfanensis</name>
    <dbReference type="NCBI Taxonomy" id="388357"/>
    <lineage>
        <taxon>Bacteria</taxon>
        <taxon>Bacillati</taxon>
        <taxon>Actinomycetota</taxon>
        <taxon>Actinomycetes</taxon>
        <taxon>Micrococcales</taxon>
        <taxon>Micrococcaceae</taxon>
        <taxon>Kocuria</taxon>
    </lineage>
</organism>
<reference evidence="2 3" key="1">
    <citation type="submission" date="2019-07" db="EMBL/GenBank/DDBJ databases">
        <title>Whole genome shotgun sequence of Kocuria turfanensis NBRC 107627.</title>
        <authorList>
            <person name="Hosoyama A."/>
            <person name="Uohara A."/>
            <person name="Ohji S."/>
            <person name="Ichikawa N."/>
        </authorList>
    </citation>
    <scope>NUCLEOTIDE SEQUENCE [LARGE SCALE GENOMIC DNA]</scope>
    <source>
        <strain evidence="2 3">NBRC 107627</strain>
    </source>
</reference>
<proteinExistence type="predicted"/>
<name>A0A512IDH0_9MICC</name>
<keyword evidence="3" id="KW-1185">Reference proteome</keyword>
<evidence type="ECO:0000256" key="1">
    <source>
        <dbReference type="SAM" id="MobiDB-lite"/>
    </source>
</evidence>
<evidence type="ECO:0000313" key="3">
    <source>
        <dbReference type="Proteomes" id="UP000321103"/>
    </source>
</evidence>
<evidence type="ECO:0000313" key="2">
    <source>
        <dbReference type="EMBL" id="GEO95707.1"/>
    </source>
</evidence>
<dbReference type="AlphaFoldDB" id="A0A512IDH0"/>
<dbReference type="EMBL" id="BJZS01000049">
    <property type="protein sequence ID" value="GEO95707.1"/>
    <property type="molecule type" value="Genomic_DNA"/>
</dbReference>
<feature type="region of interest" description="Disordered" evidence="1">
    <location>
        <begin position="85"/>
        <end position="106"/>
    </location>
</feature>
<comment type="caution">
    <text evidence="2">The sequence shown here is derived from an EMBL/GenBank/DDBJ whole genome shotgun (WGS) entry which is preliminary data.</text>
</comment>
<accession>A0A512IDH0</accession>
<feature type="compositionally biased region" description="Pro residues" evidence="1">
    <location>
        <begin position="97"/>
        <end position="106"/>
    </location>
</feature>
<dbReference type="Proteomes" id="UP000321103">
    <property type="component" value="Unassembled WGS sequence"/>
</dbReference>
<sequence length="106" mass="10632">MLGAAGVVVALAVASESAPGSATDVEHPVSRARAMAAEVQAAAVRPRARPGEGRGRVMSLLGEGAGGPGIWGWAARGIETSSILLPAGHQSERAPDVTPPPVIRHA</sequence>